<dbReference type="EMBL" id="CP002467">
    <property type="protein sequence ID" value="ADV82010.1"/>
    <property type="molecule type" value="Genomic_DNA"/>
</dbReference>
<dbReference type="STRING" id="401053.AciPR4_1182"/>
<dbReference type="PANTHER" id="PTHR32071">
    <property type="entry name" value="TRANSCRIPTIONAL REGULATORY PROTEIN"/>
    <property type="match status" value="1"/>
</dbReference>
<dbReference type="GO" id="GO:0043565">
    <property type="term" value="F:sequence-specific DNA binding"/>
    <property type="evidence" value="ECO:0007669"/>
    <property type="project" value="InterPro"/>
</dbReference>
<dbReference type="InterPro" id="IPR009057">
    <property type="entry name" value="Homeodomain-like_sf"/>
</dbReference>
<evidence type="ECO:0000256" key="2">
    <source>
        <dbReference type="ARBA" id="ARBA00022840"/>
    </source>
</evidence>
<evidence type="ECO:0000256" key="3">
    <source>
        <dbReference type="ARBA" id="ARBA00023015"/>
    </source>
</evidence>
<keyword evidence="2" id="KW-0067">ATP-binding</keyword>
<dbReference type="Pfam" id="PF00158">
    <property type="entry name" value="Sigma54_activat"/>
    <property type="match status" value="2"/>
</dbReference>
<feature type="domain" description="Sigma-54 factor interaction" evidence="5">
    <location>
        <begin position="45"/>
        <end position="251"/>
    </location>
</feature>
<dbReference type="Proteomes" id="UP000006844">
    <property type="component" value="Chromosome"/>
</dbReference>
<dbReference type="Gene3D" id="1.10.8.60">
    <property type="match status" value="1"/>
</dbReference>
<dbReference type="GO" id="GO:0006355">
    <property type="term" value="P:regulation of DNA-templated transcription"/>
    <property type="evidence" value="ECO:0007669"/>
    <property type="project" value="InterPro"/>
</dbReference>
<dbReference type="PANTHER" id="PTHR32071:SF57">
    <property type="entry name" value="C4-DICARBOXYLATE TRANSPORT TRANSCRIPTIONAL REGULATORY PROTEIN DCTD"/>
    <property type="match status" value="1"/>
</dbReference>
<evidence type="ECO:0000256" key="4">
    <source>
        <dbReference type="ARBA" id="ARBA00023163"/>
    </source>
</evidence>
<dbReference type="SUPFAM" id="SSF46689">
    <property type="entry name" value="Homeodomain-like"/>
    <property type="match status" value="1"/>
</dbReference>
<evidence type="ECO:0000256" key="1">
    <source>
        <dbReference type="ARBA" id="ARBA00022741"/>
    </source>
</evidence>
<dbReference type="GO" id="GO:0005524">
    <property type="term" value="F:ATP binding"/>
    <property type="evidence" value="ECO:0007669"/>
    <property type="project" value="UniProtKB-KW"/>
</dbReference>
<dbReference type="Gene3D" id="1.10.10.60">
    <property type="entry name" value="Homeodomain-like"/>
    <property type="match status" value="1"/>
</dbReference>
<dbReference type="KEGG" id="tsa:AciPR4_1182"/>
<keyword evidence="7" id="KW-1185">Reference proteome</keyword>
<keyword evidence="3" id="KW-0805">Transcription regulation</keyword>
<reference evidence="6 7" key="1">
    <citation type="journal article" date="2012" name="Stand. Genomic Sci.">
        <title>Complete genome sequence of Terriglobus saanensis type strain SP1PR4(T), an Acidobacteria from tundra soil.</title>
        <authorList>
            <person name="Rawat S.R."/>
            <person name="Mannisto M.K."/>
            <person name="Starovoytov V."/>
            <person name="Goodwin L."/>
            <person name="Nolan M."/>
            <person name="Hauser L."/>
            <person name="Land M."/>
            <person name="Davenport K.W."/>
            <person name="Woyke T."/>
            <person name="Haggblom M.M."/>
        </authorList>
    </citation>
    <scope>NUCLEOTIDE SEQUENCE</scope>
    <source>
        <strain evidence="7">ATCC BAA-1853 / DSM 23119 / SP1PR4</strain>
    </source>
</reference>
<evidence type="ECO:0000313" key="7">
    <source>
        <dbReference type="Proteomes" id="UP000006844"/>
    </source>
</evidence>
<dbReference type="InterPro" id="IPR058031">
    <property type="entry name" value="AAA_lid_NorR"/>
</dbReference>
<name>E8UYC2_TERSS</name>
<evidence type="ECO:0000313" key="6">
    <source>
        <dbReference type="EMBL" id="ADV82010.1"/>
    </source>
</evidence>
<dbReference type="InterPro" id="IPR003593">
    <property type="entry name" value="AAA+_ATPase"/>
</dbReference>
<dbReference type="SUPFAM" id="SSF52540">
    <property type="entry name" value="P-loop containing nucleoside triphosphate hydrolases"/>
    <property type="match status" value="1"/>
</dbReference>
<dbReference type="SMART" id="SM00382">
    <property type="entry name" value="AAA"/>
    <property type="match status" value="1"/>
</dbReference>
<dbReference type="PROSITE" id="PS50045">
    <property type="entry name" value="SIGMA54_INTERACT_4"/>
    <property type="match status" value="1"/>
</dbReference>
<sequence>MRSSPFLRRAHVFRFIADEVMKAMPAPVPHFTTNPPTAHSGDFGLIGSSAVMERLKLQIHRIGPHFRSVLLTGEPGTGKNLIAHALHTLGMGTDTPLVVCNASTAAEQIAKAGFSNYRGTLFLDDVGEMPFSTQVALLRVLRQQELRNASASHVRIRVVAATRHDLRPQVQLGTFRKDLYERLSMIEIPLPPLRAHLEDLEELVTHFVSLSARQQGKLPPALSANLLERLLSHSWPGNVRELEEVVGYAVTQTDAGVLEIPHLPACLLAEENSAQPSLSPLPLGKTQRLEDIVLHHVNYVLGYCGGNKLRAAECLGISRSTLYRLLEKKTSSDAAQGNLLHSIPIKNISALRDNLSTPD</sequence>
<keyword evidence="1" id="KW-0547">Nucleotide-binding</keyword>
<keyword evidence="4" id="KW-0804">Transcription</keyword>
<dbReference type="InterPro" id="IPR002078">
    <property type="entry name" value="Sigma_54_int"/>
</dbReference>
<dbReference type="Gene3D" id="3.40.50.300">
    <property type="entry name" value="P-loop containing nucleotide triphosphate hydrolases"/>
    <property type="match status" value="1"/>
</dbReference>
<dbReference type="AlphaFoldDB" id="E8UYC2"/>
<proteinExistence type="predicted"/>
<dbReference type="InterPro" id="IPR027417">
    <property type="entry name" value="P-loop_NTPase"/>
</dbReference>
<protein>
    <submittedName>
        <fullName evidence="6">Sigma54 specific transcriptional regulator, Fis family</fullName>
    </submittedName>
</protein>
<organism evidence="6 7">
    <name type="scientific">Terriglobus saanensis (strain ATCC BAA-1853 / DSM 23119 / SP1PR4)</name>
    <dbReference type="NCBI Taxonomy" id="401053"/>
    <lineage>
        <taxon>Bacteria</taxon>
        <taxon>Pseudomonadati</taxon>
        <taxon>Acidobacteriota</taxon>
        <taxon>Terriglobia</taxon>
        <taxon>Terriglobales</taxon>
        <taxon>Acidobacteriaceae</taxon>
        <taxon>Terriglobus</taxon>
    </lineage>
</organism>
<dbReference type="OrthoDB" id="9771372at2"/>
<dbReference type="HOGENOM" id="CLU_000445_0_7_0"/>
<dbReference type="eggNOG" id="COG2204">
    <property type="taxonomic scope" value="Bacteria"/>
</dbReference>
<dbReference type="Pfam" id="PF02954">
    <property type="entry name" value="HTH_8"/>
    <property type="match status" value="1"/>
</dbReference>
<evidence type="ECO:0000259" key="5">
    <source>
        <dbReference type="PROSITE" id="PS50045"/>
    </source>
</evidence>
<dbReference type="CDD" id="cd00009">
    <property type="entry name" value="AAA"/>
    <property type="match status" value="1"/>
</dbReference>
<gene>
    <name evidence="6" type="ordered locus">AciPR4_1182</name>
</gene>
<dbReference type="Pfam" id="PF25601">
    <property type="entry name" value="AAA_lid_14"/>
    <property type="match status" value="1"/>
</dbReference>
<accession>E8UYC2</accession>
<dbReference type="InterPro" id="IPR002197">
    <property type="entry name" value="HTH_Fis"/>
</dbReference>